<accession>A0A418V265</accession>
<dbReference type="AlphaFoldDB" id="A0A418V265"/>
<protein>
    <submittedName>
        <fullName evidence="1">Uncharacterized protein</fullName>
    </submittedName>
</protein>
<dbReference type="Proteomes" id="UP000286287">
    <property type="component" value="Unassembled WGS sequence"/>
</dbReference>
<dbReference type="EMBL" id="QYUJ01000016">
    <property type="protein sequence ID" value="RJF70022.1"/>
    <property type="molecule type" value="Genomic_DNA"/>
</dbReference>
<comment type="caution">
    <text evidence="1">The sequence shown here is derived from an EMBL/GenBank/DDBJ whole genome shotgun (WGS) entry which is preliminary data.</text>
</comment>
<organism evidence="1 2">
    <name type="scientific">Deinococcus cavernae</name>
    <dbReference type="NCBI Taxonomy" id="2320857"/>
    <lineage>
        <taxon>Bacteria</taxon>
        <taxon>Thermotogati</taxon>
        <taxon>Deinococcota</taxon>
        <taxon>Deinococci</taxon>
        <taxon>Deinococcales</taxon>
        <taxon>Deinococcaceae</taxon>
        <taxon>Deinococcus</taxon>
    </lineage>
</organism>
<evidence type="ECO:0000313" key="2">
    <source>
        <dbReference type="Proteomes" id="UP000286287"/>
    </source>
</evidence>
<gene>
    <name evidence="1" type="ORF">D3875_20230</name>
</gene>
<proteinExistence type="predicted"/>
<sequence length="102" mass="12212">MFSPEPTDALTKDIGDILNVRSPAYRRLFGSLLEDLQENRSEPERVYRKVQVYQQVERTLIEYRQATLPKSRERLFYSLMRPLTRYWIARRSRVVQNSMALC</sequence>
<evidence type="ECO:0000313" key="1">
    <source>
        <dbReference type="EMBL" id="RJF70022.1"/>
    </source>
</evidence>
<dbReference type="OrthoDB" id="475927at2"/>
<keyword evidence="2" id="KW-1185">Reference proteome</keyword>
<reference evidence="1 2" key="1">
    <citation type="submission" date="2018-09" db="EMBL/GenBank/DDBJ databases">
        <authorList>
            <person name="Zhu H."/>
        </authorList>
    </citation>
    <scope>NUCLEOTIDE SEQUENCE [LARGE SCALE GENOMIC DNA]</scope>
    <source>
        <strain evidence="1 2">K2S05-167</strain>
    </source>
</reference>
<name>A0A418V265_9DEIO</name>